<proteinExistence type="predicted"/>
<dbReference type="Pfam" id="PF22659">
    <property type="entry name" value="YycE-like_C"/>
    <property type="match status" value="1"/>
</dbReference>
<dbReference type="InterPro" id="IPR037523">
    <property type="entry name" value="VOC_core"/>
</dbReference>
<accession>A0ABR3VHU8</accession>
<dbReference type="SUPFAM" id="SSF54593">
    <property type="entry name" value="Glyoxalase/Bleomycin resistance protein/Dihydroxybiphenyl dioxygenase"/>
    <property type="match status" value="1"/>
</dbReference>
<dbReference type="InterPro" id="IPR058997">
    <property type="entry name" value="YycE-like_C"/>
</dbReference>
<protein>
    <recommendedName>
        <fullName evidence="1">VOC domain-containing protein</fullName>
    </recommendedName>
</protein>
<dbReference type="Pfam" id="PF22658">
    <property type="entry name" value="YycE-like_N"/>
    <property type="match status" value="1"/>
</dbReference>
<evidence type="ECO:0000313" key="2">
    <source>
        <dbReference type="EMBL" id="KAL1841448.1"/>
    </source>
</evidence>
<dbReference type="InterPro" id="IPR029068">
    <property type="entry name" value="Glyas_Bleomycin-R_OHBP_Dase"/>
</dbReference>
<keyword evidence="3" id="KW-1185">Reference proteome</keyword>
<dbReference type="InterPro" id="IPR058998">
    <property type="entry name" value="YycE-like_N"/>
</dbReference>
<gene>
    <name evidence="2" type="ORF">VTJ49DRAFT_7063</name>
</gene>
<name>A0ABR3VHU8_HUMIN</name>
<organism evidence="2 3">
    <name type="scientific">Humicola insolens</name>
    <name type="common">Soft-rot fungus</name>
    <dbReference type="NCBI Taxonomy" id="85995"/>
    <lineage>
        <taxon>Eukaryota</taxon>
        <taxon>Fungi</taxon>
        <taxon>Dikarya</taxon>
        <taxon>Ascomycota</taxon>
        <taxon>Pezizomycotina</taxon>
        <taxon>Sordariomycetes</taxon>
        <taxon>Sordariomycetidae</taxon>
        <taxon>Sordariales</taxon>
        <taxon>Chaetomiaceae</taxon>
        <taxon>Mycothermus</taxon>
    </lineage>
</organism>
<comment type="caution">
    <text evidence="2">The sequence shown here is derived from an EMBL/GenBank/DDBJ whole genome shotgun (WGS) entry which is preliminary data.</text>
</comment>
<sequence length="135" mass="15107">MTLSTAHIRIARPTDNIDALLPFYRDGLGFETLGSFADHEGFDGVMLGHPSAGYHLEFTKHRDHKVGRAPTQDHLFIFYLPENAAHAEAVQRMERAGFAPVPSYNPYWDRVGKTFEDPDGYRVVVANMAPPHLSA</sequence>
<evidence type="ECO:0000259" key="1">
    <source>
        <dbReference type="PROSITE" id="PS51819"/>
    </source>
</evidence>
<reference evidence="2 3" key="1">
    <citation type="journal article" date="2024" name="Commun. Biol.">
        <title>Comparative genomic analysis of thermophilic fungi reveals convergent evolutionary adaptations and gene losses.</title>
        <authorList>
            <person name="Steindorff A.S."/>
            <person name="Aguilar-Pontes M.V."/>
            <person name="Robinson A.J."/>
            <person name="Andreopoulos B."/>
            <person name="LaButti K."/>
            <person name="Kuo A."/>
            <person name="Mondo S."/>
            <person name="Riley R."/>
            <person name="Otillar R."/>
            <person name="Haridas S."/>
            <person name="Lipzen A."/>
            <person name="Grimwood J."/>
            <person name="Schmutz J."/>
            <person name="Clum A."/>
            <person name="Reid I.D."/>
            <person name="Moisan M.C."/>
            <person name="Butler G."/>
            <person name="Nguyen T.T.M."/>
            <person name="Dewar K."/>
            <person name="Conant G."/>
            <person name="Drula E."/>
            <person name="Henrissat B."/>
            <person name="Hansel C."/>
            <person name="Singer S."/>
            <person name="Hutchinson M.I."/>
            <person name="de Vries R.P."/>
            <person name="Natvig D.O."/>
            <person name="Powell A.J."/>
            <person name="Tsang A."/>
            <person name="Grigoriev I.V."/>
        </authorList>
    </citation>
    <scope>NUCLEOTIDE SEQUENCE [LARGE SCALE GENOMIC DNA]</scope>
    <source>
        <strain evidence="2 3">CBS 620.91</strain>
    </source>
</reference>
<dbReference type="Proteomes" id="UP001583172">
    <property type="component" value="Unassembled WGS sequence"/>
</dbReference>
<feature type="domain" description="VOC" evidence="1">
    <location>
        <begin position="4"/>
        <end position="128"/>
    </location>
</feature>
<dbReference type="Gene3D" id="3.10.180.10">
    <property type="entry name" value="2,3-Dihydroxybiphenyl 1,2-Dioxygenase, domain 1"/>
    <property type="match status" value="1"/>
</dbReference>
<dbReference type="EMBL" id="JAZGSY010000075">
    <property type="protein sequence ID" value="KAL1841448.1"/>
    <property type="molecule type" value="Genomic_DNA"/>
</dbReference>
<dbReference type="PROSITE" id="PS51819">
    <property type="entry name" value="VOC"/>
    <property type="match status" value="1"/>
</dbReference>
<evidence type="ECO:0000313" key="3">
    <source>
        <dbReference type="Proteomes" id="UP001583172"/>
    </source>
</evidence>
<dbReference type="CDD" id="cd06587">
    <property type="entry name" value="VOC"/>
    <property type="match status" value="1"/>
</dbReference>